<evidence type="ECO:0000313" key="2">
    <source>
        <dbReference type="Proteomes" id="UP000223891"/>
    </source>
</evidence>
<protein>
    <submittedName>
        <fullName evidence="1">Uncharacterized protein</fullName>
    </submittedName>
</protein>
<gene>
    <name evidence="1" type="ORF">CBB_170</name>
</gene>
<organism evidence="1 2">
    <name type="scientific">Pectobacterium phage vB_PcaM_CBB</name>
    <dbReference type="NCBI Taxonomy" id="2772511"/>
    <lineage>
        <taxon>Viruses</taxon>
        <taxon>Duplodnaviria</taxon>
        <taxon>Heunggongvirae</taxon>
        <taxon>Uroviricota</taxon>
        <taxon>Caudoviricetes</taxon>
        <taxon>Mimasvirus</taxon>
        <taxon>Mimasvirus CBB</taxon>
    </lineage>
</organism>
<sequence>MKKLYRFEVDYGRSGNLSGLFVSTDEDLDLLNDTTIYFGEVLGKHSEVWIDNFQWQEYCTVVSDDSEKIDWLVDILGYSLSGFNPEDYYEYYDSDEYQDGFDSTPEDDCPYELDGERARWFKGLHDRLIHNAECVEDEEESED</sequence>
<proteinExistence type="predicted"/>
<keyword evidence="2" id="KW-1185">Reference proteome</keyword>
<evidence type="ECO:0000313" key="1">
    <source>
        <dbReference type="EMBL" id="AMM43735.1"/>
    </source>
</evidence>
<reference evidence="2" key="1">
    <citation type="submission" date="2016-01" db="EMBL/GenBank/DDBJ databases">
        <title>Isolation and Characterization of Enterobacteria phage CBB.</title>
        <authorList>
            <person name="Buttimer C.T.H."/>
            <person name="Hendrix H."/>
            <person name="Alexandre H."/>
            <person name="O'Mahony J."/>
            <person name="Lavigne R."/>
            <person name="Coffey A."/>
        </authorList>
    </citation>
    <scope>NUCLEOTIDE SEQUENCE [LARGE SCALE GENOMIC DNA]</scope>
</reference>
<dbReference type="EMBL" id="KU574722">
    <property type="protein sequence ID" value="AMM43735.1"/>
    <property type="molecule type" value="Genomic_DNA"/>
</dbReference>
<accession>A0A1L2CUP0</accession>
<dbReference type="Proteomes" id="UP000223891">
    <property type="component" value="Segment"/>
</dbReference>
<name>A0A1L2CUP0_9CAUD</name>